<feature type="region of interest" description="Disordered" evidence="1">
    <location>
        <begin position="73"/>
        <end position="130"/>
    </location>
</feature>
<proteinExistence type="predicted"/>
<feature type="compositionally biased region" description="Basic and acidic residues" evidence="1">
    <location>
        <begin position="675"/>
        <end position="692"/>
    </location>
</feature>
<feature type="compositionally biased region" description="Basic and acidic residues" evidence="1">
    <location>
        <begin position="472"/>
        <end position="481"/>
    </location>
</feature>
<reference evidence="2" key="2">
    <citation type="submission" date="2023-05" db="EMBL/GenBank/DDBJ databases">
        <authorList>
            <consortium name="Lawrence Berkeley National Laboratory"/>
            <person name="Steindorff A."/>
            <person name="Hensen N."/>
            <person name="Bonometti L."/>
            <person name="Westerberg I."/>
            <person name="Brannstrom I.O."/>
            <person name="Guillou S."/>
            <person name="Cros-Aarteil S."/>
            <person name="Calhoun S."/>
            <person name="Haridas S."/>
            <person name="Kuo A."/>
            <person name="Mondo S."/>
            <person name="Pangilinan J."/>
            <person name="Riley R."/>
            <person name="Labutti K."/>
            <person name="Andreopoulos B."/>
            <person name="Lipzen A."/>
            <person name="Chen C."/>
            <person name="Yanf M."/>
            <person name="Daum C."/>
            <person name="Ng V."/>
            <person name="Clum A."/>
            <person name="Ohm R."/>
            <person name="Martin F."/>
            <person name="Silar P."/>
            <person name="Natvig D."/>
            <person name="Lalanne C."/>
            <person name="Gautier V."/>
            <person name="Ament-Velasquez S.L."/>
            <person name="Kruys A."/>
            <person name="Hutchinson M.I."/>
            <person name="Powell A.J."/>
            <person name="Barry K."/>
            <person name="Miller A.N."/>
            <person name="Grigoriev I.V."/>
            <person name="Debuchy R."/>
            <person name="Gladieux P."/>
            <person name="Thoren M.H."/>
            <person name="Johannesson H."/>
        </authorList>
    </citation>
    <scope>NUCLEOTIDE SEQUENCE</scope>
    <source>
        <strain evidence="2">PSN309</strain>
    </source>
</reference>
<evidence type="ECO:0000256" key="1">
    <source>
        <dbReference type="SAM" id="MobiDB-lite"/>
    </source>
</evidence>
<protein>
    <submittedName>
        <fullName evidence="2">Uncharacterized protein</fullName>
    </submittedName>
</protein>
<evidence type="ECO:0000313" key="2">
    <source>
        <dbReference type="EMBL" id="KAK4182231.1"/>
    </source>
</evidence>
<organism evidence="2 3">
    <name type="scientific">Podospora australis</name>
    <dbReference type="NCBI Taxonomy" id="1536484"/>
    <lineage>
        <taxon>Eukaryota</taxon>
        <taxon>Fungi</taxon>
        <taxon>Dikarya</taxon>
        <taxon>Ascomycota</taxon>
        <taxon>Pezizomycotina</taxon>
        <taxon>Sordariomycetes</taxon>
        <taxon>Sordariomycetidae</taxon>
        <taxon>Sordariales</taxon>
        <taxon>Podosporaceae</taxon>
        <taxon>Podospora</taxon>
    </lineage>
</organism>
<feature type="region of interest" description="Disordered" evidence="1">
    <location>
        <begin position="472"/>
        <end position="515"/>
    </location>
</feature>
<sequence length="699" mass="78162">MPVNIPRPVTVEDWSDLEDDNFSVISCSSSEFRFCSKASDLPSKAIEVTDGRLSSPSTASAASTVTTVSAYSSAPVTDLGSGPSVNITPDAAKHDADVTPPHDDNDGNASDSDSVGNDESNASDGGPNDVLIHARLGDLKLEDAAKMNRQGQKEQGIHTDNLIGALPTKSQPVMDQPVLFEPVEPYQMMLQPGSRLEYHSPGLLPPNYVYQSDPVYPTQISASANYNPISQRPVHYHSPSVSRSDWSDWITVTGDWTTSSLPIQFDYNNPHRYQDPAPIQQVWQSQWLAQHAPRTFLGPSHEPCPYPLQGHVQYGSFPQTPSMLQPYESYPTASATPLHPSTDPSQRLGLARMKQLRDERFALEQRREHLYEELEKYSPANREVDDYLIARLPEGENAWKAVADLVEQVLDLEAFLERERDHYNGDYDIPPHLLDELESLHERWVCMTERCIHELEPFVDKVREEAIMGPHHQGEYHDEGSHPPAGYLYEAETGPDLPHKSEGKENTTQPQRPTEAVAAVTATEARPSVGRSSIAPVVVTSASTTGKKVRIFPATAAVPSAATVDNNNNNNYYYYYYYYYYRKETPVVSSADNLIPPRRPILRYAYPDMPSSSSRPDQADNHPLGALPSMESRDVFLSAIEVLQKKRRERQEAMERRAKFSKRVLAEFKKHVDGDSTWKNEEEEEKKGEAGEKALSPTC</sequence>
<accession>A0AAN6WI23</accession>
<name>A0AAN6WI23_9PEZI</name>
<dbReference type="EMBL" id="MU864707">
    <property type="protein sequence ID" value="KAK4182231.1"/>
    <property type="molecule type" value="Genomic_DNA"/>
</dbReference>
<keyword evidence="3" id="KW-1185">Reference proteome</keyword>
<feature type="compositionally biased region" description="Basic and acidic residues" evidence="1">
    <location>
        <begin position="91"/>
        <end position="105"/>
    </location>
</feature>
<feature type="region of interest" description="Disordered" evidence="1">
    <location>
        <begin position="608"/>
        <end position="627"/>
    </location>
</feature>
<dbReference type="Proteomes" id="UP001302126">
    <property type="component" value="Unassembled WGS sequence"/>
</dbReference>
<feature type="region of interest" description="Disordered" evidence="1">
    <location>
        <begin position="675"/>
        <end position="699"/>
    </location>
</feature>
<reference evidence="2" key="1">
    <citation type="journal article" date="2023" name="Mol. Phylogenet. Evol.">
        <title>Genome-scale phylogeny and comparative genomics of the fungal order Sordariales.</title>
        <authorList>
            <person name="Hensen N."/>
            <person name="Bonometti L."/>
            <person name="Westerberg I."/>
            <person name="Brannstrom I.O."/>
            <person name="Guillou S."/>
            <person name="Cros-Aarteil S."/>
            <person name="Calhoun S."/>
            <person name="Haridas S."/>
            <person name="Kuo A."/>
            <person name="Mondo S."/>
            <person name="Pangilinan J."/>
            <person name="Riley R."/>
            <person name="LaButti K."/>
            <person name="Andreopoulos B."/>
            <person name="Lipzen A."/>
            <person name="Chen C."/>
            <person name="Yan M."/>
            <person name="Daum C."/>
            <person name="Ng V."/>
            <person name="Clum A."/>
            <person name="Steindorff A."/>
            <person name="Ohm R.A."/>
            <person name="Martin F."/>
            <person name="Silar P."/>
            <person name="Natvig D.O."/>
            <person name="Lalanne C."/>
            <person name="Gautier V."/>
            <person name="Ament-Velasquez S.L."/>
            <person name="Kruys A."/>
            <person name="Hutchinson M.I."/>
            <person name="Powell A.J."/>
            <person name="Barry K."/>
            <person name="Miller A.N."/>
            <person name="Grigoriev I.V."/>
            <person name="Debuchy R."/>
            <person name="Gladieux P."/>
            <person name="Hiltunen Thoren M."/>
            <person name="Johannesson H."/>
        </authorList>
    </citation>
    <scope>NUCLEOTIDE SEQUENCE</scope>
    <source>
        <strain evidence="2">PSN309</strain>
    </source>
</reference>
<evidence type="ECO:0000313" key="3">
    <source>
        <dbReference type="Proteomes" id="UP001302126"/>
    </source>
</evidence>
<feature type="compositionally biased region" description="Low complexity" evidence="1">
    <location>
        <begin position="107"/>
        <end position="118"/>
    </location>
</feature>
<comment type="caution">
    <text evidence="2">The sequence shown here is derived from an EMBL/GenBank/DDBJ whole genome shotgun (WGS) entry which is preliminary data.</text>
</comment>
<dbReference type="AlphaFoldDB" id="A0AAN6WI23"/>
<gene>
    <name evidence="2" type="ORF">QBC35DRAFT_548709</name>
</gene>